<organism evidence="4 5">
    <name type="scientific">Lachnospira hominis</name>
    <name type="common">ex Liu et al. 2021</name>
    <dbReference type="NCBI Taxonomy" id="2763051"/>
    <lineage>
        <taxon>Bacteria</taxon>
        <taxon>Bacillati</taxon>
        <taxon>Bacillota</taxon>
        <taxon>Clostridia</taxon>
        <taxon>Lachnospirales</taxon>
        <taxon>Lachnospiraceae</taxon>
        <taxon>Lachnospira</taxon>
    </lineage>
</organism>
<keyword evidence="2" id="KW-0472">Membrane</keyword>
<reference evidence="4 5" key="1">
    <citation type="submission" date="2020-08" db="EMBL/GenBank/DDBJ databases">
        <title>Genome public.</title>
        <authorList>
            <person name="Liu C."/>
            <person name="Sun Q."/>
        </authorList>
    </citation>
    <scope>NUCLEOTIDE SEQUENCE [LARGE SCALE GENOMIC DNA]</scope>
    <source>
        <strain evidence="4 5">NSJ-43</strain>
    </source>
</reference>
<proteinExistence type="predicted"/>
<dbReference type="InterPro" id="IPR008964">
    <property type="entry name" value="Invasin/intimin_cell_adhesion"/>
</dbReference>
<dbReference type="Pfam" id="PF02368">
    <property type="entry name" value="Big_2"/>
    <property type="match status" value="1"/>
</dbReference>
<keyword evidence="5" id="KW-1185">Reference proteome</keyword>
<keyword evidence="2" id="KW-0812">Transmembrane</keyword>
<feature type="compositionally biased region" description="Low complexity" evidence="1">
    <location>
        <begin position="231"/>
        <end position="272"/>
    </location>
</feature>
<comment type="caution">
    <text evidence="4">The sequence shown here is derived from an EMBL/GenBank/DDBJ whole genome shotgun (WGS) entry which is preliminary data.</text>
</comment>
<evidence type="ECO:0000313" key="5">
    <source>
        <dbReference type="Proteomes" id="UP000628463"/>
    </source>
</evidence>
<name>A0ABR7FY80_9FIRM</name>
<dbReference type="EMBL" id="JACOPD010000001">
    <property type="protein sequence ID" value="MBC5679461.1"/>
    <property type="molecule type" value="Genomic_DNA"/>
</dbReference>
<evidence type="ECO:0000256" key="2">
    <source>
        <dbReference type="SAM" id="Phobius"/>
    </source>
</evidence>
<feature type="transmembrane region" description="Helical" evidence="2">
    <location>
        <begin position="12"/>
        <end position="32"/>
    </location>
</feature>
<evidence type="ECO:0000313" key="4">
    <source>
        <dbReference type="EMBL" id="MBC5679461.1"/>
    </source>
</evidence>
<feature type="region of interest" description="Disordered" evidence="1">
    <location>
        <begin position="169"/>
        <end position="275"/>
    </location>
</feature>
<keyword evidence="2" id="KW-1133">Transmembrane helix</keyword>
<dbReference type="Proteomes" id="UP000628463">
    <property type="component" value="Unassembled WGS sequence"/>
</dbReference>
<feature type="region of interest" description="Disordered" evidence="1">
    <location>
        <begin position="38"/>
        <end position="65"/>
    </location>
</feature>
<protein>
    <submittedName>
        <fullName evidence="4">Ig-like domain-containing protein</fullName>
    </submittedName>
</protein>
<gene>
    <name evidence="4" type="ORF">H8S01_00570</name>
</gene>
<dbReference type="RefSeq" id="WP_186835823.1">
    <property type="nucleotide sequence ID" value="NZ_JACOPD010000001.1"/>
</dbReference>
<dbReference type="Gene3D" id="2.60.40.1080">
    <property type="match status" value="1"/>
</dbReference>
<accession>A0ABR7FY80</accession>
<evidence type="ECO:0000259" key="3">
    <source>
        <dbReference type="SMART" id="SM00635"/>
    </source>
</evidence>
<feature type="compositionally biased region" description="Polar residues" evidence="1">
    <location>
        <begin position="221"/>
        <end position="230"/>
    </location>
</feature>
<dbReference type="InterPro" id="IPR003343">
    <property type="entry name" value="Big_2"/>
</dbReference>
<evidence type="ECO:0000256" key="1">
    <source>
        <dbReference type="SAM" id="MobiDB-lite"/>
    </source>
</evidence>
<dbReference type="SMART" id="SM00635">
    <property type="entry name" value="BID_2"/>
    <property type="match status" value="1"/>
</dbReference>
<feature type="domain" description="BIG2" evidence="3">
    <location>
        <begin position="67"/>
        <end position="143"/>
    </location>
</feature>
<sequence>MAGKISKDKKKYIIAAISGILVIILILTAYSINSAKNDKKPTTDVSVEDSDKKVKSQSSASSDGGRVASTVEIEFEDSAVLVGTRFKVTAIVTPSDTDKALLWSSSDDSVFSVDENGIVTVKGTGNAVLTATVGTVSDAVVIEGITDAATGSSENLPVFIADSYDSSYTVSGSSGNRTGTQATGSGSSSYQGSSENGSSYQGTSGTSGGQTASGGQNSGSDYTGSSENTWSDNSGSNNSGNQNQDNGGNNNSGSQDSGNTDNGSSGGQTSSTIGESLPALGFNHMMSNVYVYEEGNNYYGEVITQPNVAIIYIMQRSSGFDNVINQVLQRLVPGGASQIWNNYSTATTDKTFTINDRKIRIVMPKGGGHSQIVIYN</sequence>
<feature type="compositionally biased region" description="Low complexity" evidence="1">
    <location>
        <begin position="184"/>
        <end position="204"/>
    </location>
</feature>
<dbReference type="SUPFAM" id="SSF49373">
    <property type="entry name" value="Invasin/intimin cell-adhesion fragments"/>
    <property type="match status" value="1"/>
</dbReference>